<feature type="transmembrane region" description="Helical" evidence="8">
    <location>
        <begin position="170"/>
        <end position="195"/>
    </location>
</feature>
<dbReference type="InterPro" id="IPR003660">
    <property type="entry name" value="HAMP_dom"/>
</dbReference>
<dbReference type="SMART" id="SM00304">
    <property type="entry name" value="HAMP"/>
    <property type="match status" value="1"/>
</dbReference>
<feature type="domain" description="HAMP" evidence="9">
    <location>
        <begin position="192"/>
        <end position="244"/>
    </location>
</feature>
<dbReference type="PROSITE" id="PS50885">
    <property type="entry name" value="HAMP"/>
    <property type="match status" value="1"/>
</dbReference>
<evidence type="ECO:0000256" key="1">
    <source>
        <dbReference type="ARBA" id="ARBA00000085"/>
    </source>
</evidence>
<dbReference type="OrthoDB" id="9813151at2"/>
<evidence type="ECO:0000313" key="11">
    <source>
        <dbReference type="Proteomes" id="UP000030185"/>
    </source>
</evidence>
<dbReference type="AlphaFoldDB" id="A0A098LI15"/>
<dbReference type="CDD" id="cd06225">
    <property type="entry name" value="HAMP"/>
    <property type="match status" value="1"/>
</dbReference>
<proteinExistence type="predicted"/>
<dbReference type="InterPro" id="IPR050398">
    <property type="entry name" value="HssS/ArlS-like"/>
</dbReference>
<evidence type="ECO:0000256" key="3">
    <source>
        <dbReference type="ARBA" id="ARBA00012438"/>
    </source>
</evidence>
<dbReference type="GO" id="GO:0005886">
    <property type="term" value="C:plasma membrane"/>
    <property type="evidence" value="ECO:0007669"/>
    <property type="project" value="TreeGrafter"/>
</dbReference>
<dbReference type="eggNOG" id="COG5002">
    <property type="taxonomic scope" value="Bacteria"/>
</dbReference>
<organism evidence="10 11">
    <name type="scientific">Sporocytophaga myxococcoides</name>
    <dbReference type="NCBI Taxonomy" id="153721"/>
    <lineage>
        <taxon>Bacteria</taxon>
        <taxon>Pseudomonadati</taxon>
        <taxon>Bacteroidota</taxon>
        <taxon>Cytophagia</taxon>
        <taxon>Cytophagales</taxon>
        <taxon>Cytophagaceae</taxon>
        <taxon>Sporocytophaga</taxon>
    </lineage>
</organism>
<dbReference type="GO" id="GO:0000155">
    <property type="term" value="F:phosphorelay sensor kinase activity"/>
    <property type="evidence" value="ECO:0007669"/>
    <property type="project" value="TreeGrafter"/>
</dbReference>
<dbReference type="Proteomes" id="UP000030185">
    <property type="component" value="Unassembled WGS sequence"/>
</dbReference>
<keyword evidence="7 8" id="KW-0472">Membrane</keyword>
<keyword evidence="8" id="KW-1133">Transmembrane helix</keyword>
<evidence type="ECO:0000256" key="6">
    <source>
        <dbReference type="ARBA" id="ARBA00022777"/>
    </source>
</evidence>
<accession>A0A098LI15</accession>
<comment type="subcellular location">
    <subcellularLocation>
        <location evidence="2">Membrane</location>
        <topology evidence="2">Multi-pass membrane protein</topology>
    </subcellularLocation>
</comment>
<dbReference type="STRING" id="153721.MYP_3866"/>
<evidence type="ECO:0000256" key="5">
    <source>
        <dbReference type="ARBA" id="ARBA00022679"/>
    </source>
</evidence>
<dbReference type="RefSeq" id="WP_045466937.1">
    <property type="nucleotide sequence ID" value="NZ_BBLT01000009.1"/>
</dbReference>
<dbReference type="Pfam" id="PF00672">
    <property type="entry name" value="HAMP"/>
    <property type="match status" value="1"/>
</dbReference>
<reference evidence="10 11" key="1">
    <citation type="submission" date="2014-09" db="EMBL/GenBank/DDBJ databases">
        <title>Sporocytophaga myxococcoides PG-01 genome sequencing.</title>
        <authorList>
            <person name="Liu L."/>
            <person name="Gao P.J."/>
            <person name="Chen G.J."/>
            <person name="Wang L.S."/>
        </authorList>
    </citation>
    <scope>NUCLEOTIDE SEQUENCE [LARGE SCALE GENOMIC DNA]</scope>
    <source>
        <strain evidence="10 11">PG-01</strain>
    </source>
</reference>
<keyword evidence="11" id="KW-1185">Reference proteome</keyword>
<dbReference type="SUPFAM" id="SSF158472">
    <property type="entry name" value="HAMP domain-like"/>
    <property type="match status" value="1"/>
</dbReference>
<protein>
    <recommendedName>
        <fullName evidence="3">histidine kinase</fullName>
        <ecNumber evidence="3">2.7.13.3</ecNumber>
    </recommendedName>
</protein>
<sequence length="252" mass="29064">MKIKTKIAIGIGVLVILTLAQGIVCNIFLMKASEASGKILQDNGASIEYTKEMMAAIDQIFEIYIREKNNIKANKSEEALFKSFEKNLLSEKNNITEKGEREIVENLSKMYHDFKKEAMNKNSELNKSNHLLIDHYIKIKEYLVAVLSINMEAINHKNDIAKGMNKKALLYIYIVEVLTVIWILPLLFILPALIANPIEELKEKMREIAKGNFKQKIIVVRNDELGELAEEFNQMAEKIYEYQHKGRRNDLF</sequence>
<evidence type="ECO:0000256" key="7">
    <source>
        <dbReference type="ARBA" id="ARBA00023136"/>
    </source>
</evidence>
<keyword evidence="6" id="KW-0418">Kinase</keyword>
<evidence type="ECO:0000256" key="4">
    <source>
        <dbReference type="ARBA" id="ARBA00022553"/>
    </source>
</evidence>
<dbReference type="Gene3D" id="6.10.340.10">
    <property type="match status" value="1"/>
</dbReference>
<evidence type="ECO:0000256" key="2">
    <source>
        <dbReference type="ARBA" id="ARBA00004141"/>
    </source>
</evidence>
<comment type="catalytic activity">
    <reaction evidence="1">
        <text>ATP + protein L-histidine = ADP + protein N-phospho-L-histidine.</text>
        <dbReference type="EC" id="2.7.13.3"/>
    </reaction>
</comment>
<evidence type="ECO:0000256" key="8">
    <source>
        <dbReference type="SAM" id="Phobius"/>
    </source>
</evidence>
<dbReference type="PANTHER" id="PTHR45528:SF10">
    <property type="entry name" value="METHYL-ACCEPTING CHEMOTAXIS PROTEIN"/>
    <property type="match status" value="1"/>
</dbReference>
<dbReference type="EC" id="2.7.13.3" evidence="3"/>
<evidence type="ECO:0000259" key="9">
    <source>
        <dbReference type="PROSITE" id="PS50885"/>
    </source>
</evidence>
<keyword evidence="8" id="KW-0812">Transmembrane</keyword>
<comment type="caution">
    <text evidence="10">The sequence shown here is derived from an EMBL/GenBank/DDBJ whole genome shotgun (WGS) entry which is preliminary data.</text>
</comment>
<keyword evidence="5" id="KW-0808">Transferase</keyword>
<name>A0A098LI15_9BACT</name>
<keyword evidence="4" id="KW-0597">Phosphoprotein</keyword>
<dbReference type="EMBL" id="BBLT01000009">
    <property type="protein sequence ID" value="GAL86636.1"/>
    <property type="molecule type" value="Genomic_DNA"/>
</dbReference>
<dbReference type="PANTHER" id="PTHR45528">
    <property type="entry name" value="SENSOR HISTIDINE KINASE CPXA"/>
    <property type="match status" value="1"/>
</dbReference>
<gene>
    <name evidence="10" type="ORF">MYP_3866</name>
</gene>
<evidence type="ECO:0000313" key="10">
    <source>
        <dbReference type="EMBL" id="GAL86636.1"/>
    </source>
</evidence>